<dbReference type="InterPro" id="IPR051532">
    <property type="entry name" value="Ester_Hydrolysis_Enzymes"/>
</dbReference>
<evidence type="ECO:0000259" key="2">
    <source>
        <dbReference type="Pfam" id="PF13472"/>
    </source>
</evidence>
<feature type="domain" description="SGNH hydrolase-type esterase" evidence="2">
    <location>
        <begin position="120"/>
        <end position="270"/>
    </location>
</feature>
<dbReference type="EMBL" id="JAMXLR010000024">
    <property type="protein sequence ID" value="MCO6043438.1"/>
    <property type="molecule type" value="Genomic_DNA"/>
</dbReference>
<proteinExistence type="predicted"/>
<evidence type="ECO:0000256" key="1">
    <source>
        <dbReference type="SAM" id="Phobius"/>
    </source>
</evidence>
<dbReference type="InterPro" id="IPR013830">
    <property type="entry name" value="SGNH_hydro"/>
</dbReference>
<dbReference type="InterPro" id="IPR036514">
    <property type="entry name" value="SGNH_hydro_sf"/>
</dbReference>
<dbReference type="GO" id="GO:0004622">
    <property type="term" value="F:phosphatidylcholine lysophospholipase activity"/>
    <property type="evidence" value="ECO:0007669"/>
    <property type="project" value="TreeGrafter"/>
</dbReference>
<name>A0A9X2JGE2_9BACT</name>
<accession>A0A9X2JGE2</accession>
<keyword evidence="1" id="KW-1133">Transmembrane helix</keyword>
<dbReference type="Proteomes" id="UP001155241">
    <property type="component" value="Unassembled WGS sequence"/>
</dbReference>
<keyword evidence="1" id="KW-0812">Transmembrane</keyword>
<sequence length="284" mass="30927">MNWLVFHIVSGEAFFTGIALLVLAALLSTRSRPLYKRVTALAFLVGVIAVVVSSTAIPYWWYAVATAATVAWIVSRYKPTWHPWAAYAMAVAWSIAACMELPHHVLPRLALAPQRSITIIGDSVTAGVGGSETTETWPSILAREHGLRVQDISHVGETAASALHRAQSQDISAPLVFVEIGGNDILGTTSPAQFASDLDALLSHLTASNRQVMMLELPLPPFYHEYGRAQRTLAAKHQVLLVPKRVFLTILAGEASTLDTIHLSQAGHQAMAERVWHLVKPAYE</sequence>
<evidence type="ECO:0000313" key="3">
    <source>
        <dbReference type="EMBL" id="MCO6043438.1"/>
    </source>
</evidence>
<evidence type="ECO:0000313" key="4">
    <source>
        <dbReference type="Proteomes" id="UP001155241"/>
    </source>
</evidence>
<protein>
    <submittedName>
        <fullName evidence="3">GDSL-type esterase/lipase family protein</fullName>
    </submittedName>
</protein>
<dbReference type="Pfam" id="PF13472">
    <property type="entry name" value="Lipase_GDSL_2"/>
    <property type="match status" value="1"/>
</dbReference>
<gene>
    <name evidence="3" type="ORF">NG895_05920</name>
</gene>
<comment type="caution">
    <text evidence="3">The sequence shown here is derived from an EMBL/GenBank/DDBJ whole genome shotgun (WGS) entry which is preliminary data.</text>
</comment>
<keyword evidence="1" id="KW-0472">Membrane</keyword>
<dbReference type="AlphaFoldDB" id="A0A9X2JGE2"/>
<dbReference type="SUPFAM" id="SSF52266">
    <property type="entry name" value="SGNH hydrolase"/>
    <property type="match status" value="1"/>
</dbReference>
<reference evidence="3" key="1">
    <citation type="submission" date="2022-06" db="EMBL/GenBank/DDBJ databases">
        <title>Aeoliella straminimaris, a novel planctomycete from sediments.</title>
        <authorList>
            <person name="Vitorino I.R."/>
            <person name="Lage O.M."/>
        </authorList>
    </citation>
    <scope>NUCLEOTIDE SEQUENCE</scope>
    <source>
        <strain evidence="3">ICT_H6.2</strain>
    </source>
</reference>
<dbReference type="PANTHER" id="PTHR30383">
    <property type="entry name" value="THIOESTERASE 1/PROTEASE 1/LYSOPHOSPHOLIPASE L1"/>
    <property type="match status" value="1"/>
</dbReference>
<organism evidence="3 4">
    <name type="scientific">Aeoliella straminimaris</name>
    <dbReference type="NCBI Taxonomy" id="2954799"/>
    <lineage>
        <taxon>Bacteria</taxon>
        <taxon>Pseudomonadati</taxon>
        <taxon>Planctomycetota</taxon>
        <taxon>Planctomycetia</taxon>
        <taxon>Pirellulales</taxon>
        <taxon>Lacipirellulaceae</taxon>
        <taxon>Aeoliella</taxon>
    </lineage>
</organism>
<dbReference type="PANTHER" id="PTHR30383:SF5">
    <property type="entry name" value="SGNH HYDROLASE-TYPE ESTERASE DOMAIN-CONTAINING PROTEIN"/>
    <property type="match status" value="1"/>
</dbReference>
<dbReference type="Gene3D" id="3.40.50.1110">
    <property type="entry name" value="SGNH hydrolase"/>
    <property type="match status" value="1"/>
</dbReference>
<dbReference type="RefSeq" id="WP_252851545.1">
    <property type="nucleotide sequence ID" value="NZ_JAMXLR010000024.1"/>
</dbReference>
<keyword evidence="4" id="KW-1185">Reference proteome</keyword>
<feature type="transmembrane region" description="Helical" evidence="1">
    <location>
        <begin position="6"/>
        <end position="27"/>
    </location>
</feature>
<feature type="transmembrane region" description="Helical" evidence="1">
    <location>
        <begin position="39"/>
        <end position="61"/>
    </location>
</feature>